<dbReference type="Proteomes" id="UP000662931">
    <property type="component" value="Chromosome 4"/>
</dbReference>
<reference evidence="4" key="1">
    <citation type="submission" date="2020-10" db="EMBL/GenBank/DDBJ databases">
        <authorList>
            <person name="Roach M.J.R."/>
        </authorList>
    </citation>
    <scope>NUCLEOTIDE SEQUENCE</scope>
    <source>
        <strain evidence="4">CBS 1945</strain>
    </source>
</reference>
<feature type="domain" description="Bud3 C-terminal PH" evidence="3">
    <location>
        <begin position="489"/>
        <end position="663"/>
    </location>
</feature>
<protein>
    <submittedName>
        <fullName evidence="4">Uncharacterized protein</fullName>
    </submittedName>
</protein>
<feature type="domain" description="Bud3 N-terminal" evidence="2">
    <location>
        <begin position="63"/>
        <end position="226"/>
    </location>
</feature>
<feature type="region of interest" description="Disordered" evidence="1">
    <location>
        <begin position="1211"/>
        <end position="1242"/>
    </location>
</feature>
<dbReference type="KEGG" id="bnn:FOA43_003318"/>
<dbReference type="Pfam" id="PF12015">
    <property type="entry name" value="Bud3_N"/>
    <property type="match status" value="1"/>
</dbReference>
<dbReference type="GeneID" id="62196718"/>
<sequence length="1427" mass="161051">MSTDCLLRKSSSSYSLKGQEKVEDEVVTGTPPPYRADSYYSKFNHADRIRKSSSQYFTASKNQIDNEQFWKSIIGGAVYFKGHDPLFGNVIAAVYQSPRSKKLNSVVISRHGQSVIMDINISKNSVYYPAINNLRTKEAKKSRVRKCLAVSLLKAYSAIDRNVVDSMLHHADLPIQFDWDETMAGDLASRMQLINTKSPTDIGDYLLSLGYFRDCQRTETHMIDVVYQNPIAKADDQLIDKNNMLAYLLGEQIEHLFDPLLEYSPEPTEKGYTAPETPPELTKHVGGDDDFLVKSICIELVNFQTNFTVSLVQFLQKFLVPMRVHILKGEIKGYTTGRLNQIFPPTIDEVTRINCIFLDMLKLSQPYGSFELLKACGTTIPYFYKACMRHEAATKRFTEEYEQFVADLRQLGKEDLLTYDGKTIQGIMTSSSLNLVKIQLILQRLMDAKKWNKCSYDENGEIEKLFHSCNDTIVSFANDKLKPYSHRIFTPTGKILTELASSWPTELQYGWLNRRVVAIFDAEDMLIDGVKNRGALIIFSDHILLLEIDDEEYYYELWSANKKLDSSSKEHVHRPSISDVLMHSLINEVPVNGLPHIKVKNWCRIDEVTATHYDYGNDSYVRLFNKNFVGQYRVNKYSGKYFVDIIRKAQILNKSQAFHLFRNVVDNNTLYYTAHEFNSYVSEDVKSPMLVLFNTQFNPAILTKYSIFGFITLNFSKSETILMEGMSATAPKFQHIVRVQQLTEALAQKVIQLLADYTTLSNPILRDEIISDTEIVVADAIRFLERTDRMDENEHMDIIHRVKNVKRESTVTEELRMTNSRSSTLDVLMNNEGKRTSSTRISKKNQIKRRRSARRSFIEKIFGKRKMISQPEAHSIDRTTISRPMTIKMAPEKVRSAAGIAAPKKEISPSDADIGVESSEVKDYKTGEETVATASASASLYVNSHFEFPVESGVETALEAKTTDKQTVKVLRPPSIIQNNEAHRGIPQRVPAIPSAVTTASPKLEVASVCLAAAPAHKGVSDFKTPCTRIHRVSSSTQIYRQLRDENFPKLGLSPHRNQIPMKLKKPPPTRPDRDSQGKAANLEMQSLYPNEDENKEHVHRPPVKQIDALQRSESYYDKFKLARGMQEQTVKSEGIALVSDVKPSVLTQSSIIYSPSVRAKLTSLANNDRRVDGDNWTCFTSRENTKPNLAVETIPEEQFSETMDDEEKRFDDSLKDGHSSTVRPFEANNSSSGDNATLKSSPQWTEIGVNTILDGNESQASRSDDHTLASVSIDLVKDIEGYVFDSESFFDETDDKKESDSADETSMCSALEDLKDTSQAGIIVQLADGKLLPSDSTTSICDLIGDDSYDYLGHILAGEIAIGDETICGTKISEVNETIDSDYNRAYSESLRESSFQYLARYFGSRGSFIGETNGSFRGESSETAL</sequence>
<organism evidence="4 5">
    <name type="scientific">Eeniella nana</name>
    <name type="common">Yeast</name>
    <name type="synonym">Brettanomyces nanus</name>
    <dbReference type="NCBI Taxonomy" id="13502"/>
    <lineage>
        <taxon>Eukaryota</taxon>
        <taxon>Fungi</taxon>
        <taxon>Dikarya</taxon>
        <taxon>Ascomycota</taxon>
        <taxon>Saccharomycotina</taxon>
        <taxon>Pichiomycetes</taxon>
        <taxon>Pichiales</taxon>
        <taxon>Pichiaceae</taxon>
        <taxon>Brettanomyces</taxon>
    </lineage>
</organism>
<evidence type="ECO:0000313" key="4">
    <source>
        <dbReference type="EMBL" id="QPG75932.1"/>
    </source>
</evidence>
<dbReference type="RefSeq" id="XP_038779497.1">
    <property type="nucleotide sequence ID" value="XM_038923569.1"/>
</dbReference>
<evidence type="ECO:0000259" key="2">
    <source>
        <dbReference type="Pfam" id="PF12015"/>
    </source>
</evidence>
<evidence type="ECO:0000259" key="3">
    <source>
        <dbReference type="Pfam" id="PF25351"/>
    </source>
</evidence>
<dbReference type="OrthoDB" id="4066896at2759"/>
<evidence type="ECO:0000313" key="5">
    <source>
        <dbReference type="Proteomes" id="UP000662931"/>
    </source>
</evidence>
<dbReference type="EMBL" id="CP064815">
    <property type="protein sequence ID" value="QPG75932.1"/>
    <property type="molecule type" value="Genomic_DNA"/>
</dbReference>
<keyword evidence="5" id="KW-1185">Reference proteome</keyword>
<dbReference type="InterPro" id="IPR021895">
    <property type="entry name" value="Bud3_N"/>
</dbReference>
<evidence type="ECO:0000256" key="1">
    <source>
        <dbReference type="SAM" id="MobiDB-lite"/>
    </source>
</evidence>
<accession>A0A875S7M5</accession>
<feature type="compositionally biased region" description="Polar residues" evidence="1">
    <location>
        <begin position="1220"/>
        <end position="1242"/>
    </location>
</feature>
<dbReference type="InterPro" id="IPR057454">
    <property type="entry name" value="Bud3_C"/>
</dbReference>
<name>A0A875S7M5_EENNA</name>
<feature type="region of interest" description="Disordered" evidence="1">
    <location>
        <begin position="1049"/>
        <end position="1078"/>
    </location>
</feature>
<dbReference type="Pfam" id="PF25351">
    <property type="entry name" value="PH_BUD3_C"/>
    <property type="match status" value="1"/>
</dbReference>
<gene>
    <name evidence="4" type="ORF">FOA43_003318</name>
</gene>
<proteinExistence type="predicted"/>